<comment type="caution">
    <text evidence="3">The sequence shown here is derived from an EMBL/GenBank/DDBJ whole genome shotgun (WGS) entry which is preliminary data.</text>
</comment>
<dbReference type="Proteomes" id="UP001559623">
    <property type="component" value="Unassembled WGS sequence"/>
</dbReference>
<evidence type="ECO:0000313" key="3">
    <source>
        <dbReference type="EMBL" id="MEX5286361.1"/>
    </source>
</evidence>
<evidence type="ECO:0000313" key="4">
    <source>
        <dbReference type="Proteomes" id="UP001559623"/>
    </source>
</evidence>
<reference evidence="3 4" key="1">
    <citation type="submission" date="2023-04" db="EMBL/GenBank/DDBJ databases">
        <title>Genome Sequence of Selenomonas sputigena ATCC 33150.</title>
        <authorList>
            <person name="Miller D.P."/>
            <person name="Anvari S."/>
            <person name="Polson S.W."/>
            <person name="Macdonald M."/>
            <person name="Mcdowell J.V."/>
        </authorList>
    </citation>
    <scope>NUCLEOTIDE SEQUENCE [LARGE SCALE GENOMIC DNA]</scope>
    <source>
        <strain evidence="3 4">ATCC 33150</strain>
    </source>
</reference>
<keyword evidence="1" id="KW-0812">Transmembrane</keyword>
<accession>A0ABV3X835</accession>
<keyword evidence="1" id="KW-1133">Transmembrane helix</keyword>
<dbReference type="EMBL" id="JARVLH010000012">
    <property type="protein sequence ID" value="MEX5286361.1"/>
    <property type="molecule type" value="Genomic_DNA"/>
</dbReference>
<evidence type="ECO:0000259" key="2">
    <source>
        <dbReference type="Pfam" id="PF14018"/>
    </source>
</evidence>
<dbReference type="InterPro" id="IPR025328">
    <property type="entry name" value="DUF4234"/>
</dbReference>
<name>A0ABV3X835_9FIRM</name>
<feature type="transmembrane region" description="Helical" evidence="1">
    <location>
        <begin position="85"/>
        <end position="105"/>
    </location>
</feature>
<organism evidence="3 4">
    <name type="scientific">Selenomonas sputigena</name>
    <dbReference type="NCBI Taxonomy" id="69823"/>
    <lineage>
        <taxon>Bacteria</taxon>
        <taxon>Bacillati</taxon>
        <taxon>Bacillota</taxon>
        <taxon>Negativicutes</taxon>
        <taxon>Selenomonadales</taxon>
        <taxon>Selenomonadaceae</taxon>
        <taxon>Selenomonas</taxon>
    </lineage>
</organism>
<dbReference type="RefSeq" id="WP_368848077.1">
    <property type="nucleotide sequence ID" value="NZ_CP194411.1"/>
</dbReference>
<feature type="transmembrane region" description="Helical" evidence="1">
    <location>
        <begin position="46"/>
        <end position="64"/>
    </location>
</feature>
<keyword evidence="4" id="KW-1185">Reference proteome</keyword>
<evidence type="ECO:0000256" key="1">
    <source>
        <dbReference type="SAM" id="Phobius"/>
    </source>
</evidence>
<keyword evidence="1" id="KW-0472">Membrane</keyword>
<gene>
    <name evidence="3" type="ORF">QCO44_12150</name>
</gene>
<protein>
    <submittedName>
        <fullName evidence="3">DUF4234 domain-containing protein</fullName>
    </submittedName>
</protein>
<proteinExistence type="predicted"/>
<feature type="domain" description="DUF4234" evidence="2">
    <location>
        <begin position="4"/>
        <end position="71"/>
    </location>
</feature>
<feature type="transmembrane region" description="Helical" evidence="1">
    <location>
        <begin position="7"/>
        <end position="26"/>
    </location>
</feature>
<sequence>MVKRSIPLDIVFSIITCGIYAFYWLYKLTESAHIAAGEETTAPSAQTVLFTVISFGVYQIYWLYRMGDTVNLARRNRGLTEDGNLPLIYLVVAMVAYPIGAYALLQKSLNELIDYDETGIVPLVP</sequence>
<dbReference type="Pfam" id="PF14018">
    <property type="entry name" value="DUF4234"/>
    <property type="match status" value="1"/>
</dbReference>